<dbReference type="Proteomes" id="UP000250043">
    <property type="component" value="Unassembled WGS sequence"/>
</dbReference>
<keyword evidence="7" id="KW-1185">Reference proteome</keyword>
<protein>
    <recommendedName>
        <fullName evidence="5">MYND-type domain-containing protein</fullName>
    </recommendedName>
</protein>
<reference evidence="6 7" key="1">
    <citation type="submission" date="2016-07" db="EMBL/GenBank/DDBJ databases">
        <title>Draft genome of the white-rot fungus Obba rivulosa 3A-2.</title>
        <authorList>
            <consortium name="DOE Joint Genome Institute"/>
            <person name="Miettinen O."/>
            <person name="Riley R."/>
            <person name="Acob R."/>
            <person name="Barry K."/>
            <person name="Cullen D."/>
            <person name="De Vries R."/>
            <person name="Hainaut M."/>
            <person name="Hatakka A."/>
            <person name="Henrissat B."/>
            <person name="Hilden K."/>
            <person name="Kuo R."/>
            <person name="Labutti K."/>
            <person name="Lipzen A."/>
            <person name="Makela M.R."/>
            <person name="Sandor L."/>
            <person name="Spatafora J.W."/>
            <person name="Grigoriev I.V."/>
            <person name="Hibbett D.S."/>
        </authorList>
    </citation>
    <scope>NUCLEOTIDE SEQUENCE [LARGE SCALE GENOMIC DNA]</scope>
    <source>
        <strain evidence="6 7">3A-2</strain>
    </source>
</reference>
<gene>
    <name evidence="6" type="ORF">OBBRIDRAFT_886727</name>
</gene>
<accession>A0A8E2AZ74</accession>
<dbReference type="GO" id="GO:0008270">
    <property type="term" value="F:zinc ion binding"/>
    <property type="evidence" value="ECO:0007669"/>
    <property type="project" value="UniProtKB-KW"/>
</dbReference>
<proteinExistence type="predicted"/>
<dbReference type="SUPFAM" id="SSF144232">
    <property type="entry name" value="HIT/MYND zinc finger-like"/>
    <property type="match status" value="1"/>
</dbReference>
<evidence type="ECO:0000256" key="2">
    <source>
        <dbReference type="ARBA" id="ARBA00022771"/>
    </source>
</evidence>
<sequence length="276" mass="31090">MTAGDAKANGENGASKLLICAACQLAFYCNRECQRGAWPIHKFLCTTMSASNANLREFDAKSIAEAPRHIRRALARGRNVVKHPLAEEVSREFGLFGNKFSLIFEEAYCRAMESLDSKGKSYFALGIDAERIPDPPDSSRPWARFRIKSARLYTFKEIFSFFGPDFRLEDVLATMSPTLKLAQQRTRPDEGRIVGINLLRRVFRTLNVIVPLMECIQFALCAVPVVDVREGRVPATTAPDPSSESMRTSIRTKRWEHDLIAKVEHLCGRAYVEEAD</sequence>
<dbReference type="PROSITE" id="PS50865">
    <property type="entry name" value="ZF_MYND_2"/>
    <property type="match status" value="1"/>
</dbReference>
<name>A0A8E2AZ74_9APHY</name>
<dbReference type="OrthoDB" id="432970at2759"/>
<evidence type="ECO:0000313" key="7">
    <source>
        <dbReference type="Proteomes" id="UP000250043"/>
    </source>
</evidence>
<dbReference type="InterPro" id="IPR002893">
    <property type="entry name" value="Znf_MYND"/>
</dbReference>
<evidence type="ECO:0000259" key="5">
    <source>
        <dbReference type="PROSITE" id="PS50865"/>
    </source>
</evidence>
<evidence type="ECO:0000256" key="3">
    <source>
        <dbReference type="ARBA" id="ARBA00022833"/>
    </source>
</evidence>
<keyword evidence="2 4" id="KW-0863">Zinc-finger</keyword>
<organism evidence="6 7">
    <name type="scientific">Obba rivulosa</name>
    <dbReference type="NCBI Taxonomy" id="1052685"/>
    <lineage>
        <taxon>Eukaryota</taxon>
        <taxon>Fungi</taxon>
        <taxon>Dikarya</taxon>
        <taxon>Basidiomycota</taxon>
        <taxon>Agaricomycotina</taxon>
        <taxon>Agaricomycetes</taxon>
        <taxon>Polyporales</taxon>
        <taxon>Gelatoporiaceae</taxon>
        <taxon>Obba</taxon>
    </lineage>
</organism>
<keyword evidence="1" id="KW-0479">Metal-binding</keyword>
<evidence type="ECO:0000313" key="6">
    <source>
        <dbReference type="EMBL" id="OCH91834.1"/>
    </source>
</evidence>
<feature type="domain" description="MYND-type" evidence="5">
    <location>
        <begin position="20"/>
        <end position="45"/>
    </location>
</feature>
<dbReference type="Gene3D" id="6.10.140.2220">
    <property type="match status" value="1"/>
</dbReference>
<dbReference type="EMBL" id="KV722379">
    <property type="protein sequence ID" value="OCH91834.1"/>
    <property type="molecule type" value="Genomic_DNA"/>
</dbReference>
<dbReference type="Pfam" id="PF01753">
    <property type="entry name" value="zf-MYND"/>
    <property type="match status" value="1"/>
</dbReference>
<keyword evidence="3" id="KW-0862">Zinc</keyword>
<evidence type="ECO:0000256" key="4">
    <source>
        <dbReference type="PROSITE-ProRule" id="PRU00134"/>
    </source>
</evidence>
<dbReference type="AlphaFoldDB" id="A0A8E2AZ74"/>
<evidence type="ECO:0000256" key="1">
    <source>
        <dbReference type="ARBA" id="ARBA00022723"/>
    </source>
</evidence>